<dbReference type="AlphaFoldDB" id="A0A9P9R9G3"/>
<dbReference type="Proteomes" id="UP000720189">
    <property type="component" value="Unassembled WGS sequence"/>
</dbReference>
<comment type="caution">
    <text evidence="1">The sequence shown here is derived from an EMBL/GenBank/DDBJ whole genome shotgun (WGS) entry which is preliminary data.</text>
</comment>
<keyword evidence="2" id="KW-1185">Reference proteome</keyword>
<organism evidence="1 2">
    <name type="scientific">Fusarium redolens</name>
    <dbReference type="NCBI Taxonomy" id="48865"/>
    <lineage>
        <taxon>Eukaryota</taxon>
        <taxon>Fungi</taxon>
        <taxon>Dikarya</taxon>
        <taxon>Ascomycota</taxon>
        <taxon>Pezizomycotina</taxon>
        <taxon>Sordariomycetes</taxon>
        <taxon>Hypocreomycetidae</taxon>
        <taxon>Hypocreales</taxon>
        <taxon>Nectriaceae</taxon>
        <taxon>Fusarium</taxon>
        <taxon>Fusarium redolens species complex</taxon>
    </lineage>
</organism>
<gene>
    <name evidence="1" type="ORF">BKA55DRAFT_683798</name>
</gene>
<protein>
    <submittedName>
        <fullName evidence="1">Uncharacterized protein</fullName>
    </submittedName>
</protein>
<dbReference type="OrthoDB" id="5079125at2759"/>
<sequence>MSEIRNTNQSRLPRLPPEIILLITEDDSLEWEDLRRLRHVCSFLFHRLGKRVLKARDLFFFRNACLHANVDILVECLKYNVTPTGTMWKGRHSTPGQIVVDGFRKGNFSVERFKETWQWLSDNGYEVHGRETRHFSDPNGERYTVFGQTRTFPDELLYMIWDATDARHLQATCDAIHFVVDKGMAFPMHIDNGNFNFERVDLSPVELMELLMLPDCPASILELHLKQLGTRGLTLKTPIKNQEAWPEIYRREETEINVLLDRLFEYHFDLHSWAVQDPRRIGDDLESKIEVLTKYSSINDGEKRVLKDILRGLRKVESKRIDQGNLDFDRDGLWCWYELSMSIAYIATDDSVLARVVWDNHRYHKETAIHGFEHNWERWYPPKTLAYRRGRRAERRGPVDPSRYEDRTKGEWWNMPLSDWDFFMRDFPHWCKGSRERDTAVYIRARERRLRNGEPEISY</sequence>
<dbReference type="RefSeq" id="XP_046057510.1">
    <property type="nucleotide sequence ID" value="XM_046198548.1"/>
</dbReference>
<proteinExistence type="predicted"/>
<name>A0A9P9R9G3_FUSRE</name>
<reference evidence="1" key="1">
    <citation type="journal article" date="2021" name="Nat. Commun.">
        <title>Genetic determinants of endophytism in the Arabidopsis root mycobiome.</title>
        <authorList>
            <person name="Mesny F."/>
            <person name="Miyauchi S."/>
            <person name="Thiergart T."/>
            <person name="Pickel B."/>
            <person name="Atanasova L."/>
            <person name="Karlsson M."/>
            <person name="Huettel B."/>
            <person name="Barry K.W."/>
            <person name="Haridas S."/>
            <person name="Chen C."/>
            <person name="Bauer D."/>
            <person name="Andreopoulos W."/>
            <person name="Pangilinan J."/>
            <person name="LaButti K."/>
            <person name="Riley R."/>
            <person name="Lipzen A."/>
            <person name="Clum A."/>
            <person name="Drula E."/>
            <person name="Henrissat B."/>
            <person name="Kohler A."/>
            <person name="Grigoriev I.V."/>
            <person name="Martin F.M."/>
            <person name="Hacquard S."/>
        </authorList>
    </citation>
    <scope>NUCLEOTIDE SEQUENCE</scope>
    <source>
        <strain evidence="1">MPI-CAGE-AT-0023</strain>
    </source>
</reference>
<evidence type="ECO:0000313" key="1">
    <source>
        <dbReference type="EMBL" id="KAH7270742.1"/>
    </source>
</evidence>
<accession>A0A9P9R9G3</accession>
<dbReference type="EMBL" id="JAGMUX010000001">
    <property type="protein sequence ID" value="KAH7270742.1"/>
    <property type="molecule type" value="Genomic_DNA"/>
</dbReference>
<evidence type="ECO:0000313" key="2">
    <source>
        <dbReference type="Proteomes" id="UP000720189"/>
    </source>
</evidence>
<dbReference type="GeneID" id="70228502"/>